<dbReference type="PROSITE" id="PS51421">
    <property type="entry name" value="RAS"/>
    <property type="match status" value="1"/>
</dbReference>
<comment type="caution">
    <text evidence="4">The sequence shown here is derived from an EMBL/GenBank/DDBJ whole genome shotgun (WGS) entry which is preliminary data.</text>
</comment>
<dbReference type="Gene3D" id="3.40.50.300">
    <property type="entry name" value="P-loop containing nucleotide triphosphate hydrolases"/>
    <property type="match status" value="3"/>
</dbReference>
<dbReference type="GO" id="GO:0016020">
    <property type="term" value="C:membrane"/>
    <property type="evidence" value="ECO:0007669"/>
    <property type="project" value="InterPro"/>
</dbReference>
<dbReference type="AlphaFoldDB" id="A0A1Y2EF06"/>
<evidence type="ECO:0000313" key="5">
    <source>
        <dbReference type="Proteomes" id="UP000193689"/>
    </source>
</evidence>
<dbReference type="GO" id="GO:0007165">
    <property type="term" value="P:signal transduction"/>
    <property type="evidence" value="ECO:0007669"/>
    <property type="project" value="InterPro"/>
</dbReference>
<gene>
    <name evidence="4" type="ORF">BCR38DRAFT_521010</name>
</gene>
<dbReference type="GO" id="GO:0005525">
    <property type="term" value="F:GTP binding"/>
    <property type="evidence" value="ECO:0007669"/>
    <property type="project" value="UniProtKB-KW"/>
</dbReference>
<accession>A0A1Y2EF06</accession>
<keyword evidence="1" id="KW-0547">Nucleotide-binding</keyword>
<name>A0A1Y2EF06_9PEZI</name>
<reference evidence="4 5" key="1">
    <citation type="submission" date="2016-07" db="EMBL/GenBank/DDBJ databases">
        <title>Pervasive Adenine N6-methylation of Active Genes in Fungi.</title>
        <authorList>
            <consortium name="DOE Joint Genome Institute"/>
            <person name="Mondo S.J."/>
            <person name="Dannebaum R.O."/>
            <person name="Kuo R.C."/>
            <person name="Labutti K."/>
            <person name="Haridas S."/>
            <person name="Kuo A."/>
            <person name="Salamov A."/>
            <person name="Ahrendt S.R."/>
            <person name="Lipzen A."/>
            <person name="Sullivan W."/>
            <person name="Andreopoulos W.B."/>
            <person name="Clum A."/>
            <person name="Lindquist E."/>
            <person name="Daum C."/>
            <person name="Ramamoorthy G.K."/>
            <person name="Gryganskyi A."/>
            <person name="Culley D."/>
            <person name="Magnuson J.K."/>
            <person name="James T.Y."/>
            <person name="O'Malley M.A."/>
            <person name="Stajich J.E."/>
            <person name="Spatafora J.W."/>
            <person name="Visel A."/>
            <person name="Grigoriev I.V."/>
        </authorList>
    </citation>
    <scope>NUCLEOTIDE SEQUENCE [LARGE SCALE GENOMIC DNA]</scope>
    <source>
        <strain evidence="4 5">CBS 129021</strain>
    </source>
</reference>
<keyword evidence="2" id="KW-0342">GTP-binding</keyword>
<keyword evidence="5" id="KW-1185">Reference proteome</keyword>
<evidence type="ECO:0000256" key="2">
    <source>
        <dbReference type="ARBA" id="ARBA00023134"/>
    </source>
</evidence>
<dbReference type="RefSeq" id="XP_040720123.1">
    <property type="nucleotide sequence ID" value="XM_040865176.1"/>
</dbReference>
<dbReference type="GeneID" id="63781388"/>
<dbReference type="InterPro" id="IPR027417">
    <property type="entry name" value="P-loop_NTPase"/>
</dbReference>
<dbReference type="InParanoid" id="A0A1Y2EF06"/>
<dbReference type="OrthoDB" id="5239715at2759"/>
<keyword evidence="4" id="KW-0378">Hydrolase</keyword>
<dbReference type="SMART" id="SM00175">
    <property type="entry name" value="RAB"/>
    <property type="match status" value="1"/>
</dbReference>
<evidence type="ECO:0000313" key="4">
    <source>
        <dbReference type="EMBL" id="ORY70173.1"/>
    </source>
</evidence>
<dbReference type="STRING" id="1141098.A0A1Y2EF06"/>
<sequence>MNKPGPKPNPTIRILMLGAAGVGKSALESRFTTGKYPPEYDTSLTLSSRRCITLPCSPCWYAGEVAQTQHASDNFKRLSLHLDLNNPPSSLSLLSRQSTGPPLFNQTLCCAKCERERRNNTFLVEVINYPRVQSPKERLRILMKRDFDAVLLIYDIANRESFETVAYLHNEIILEARKPSSTLLKRMTIPGWVQALGRKAQGEIVVGIVGNKSDIDTSLEYKQSNNRTMRRKLREQEKMIRLGRKLLLGSELEVPLSPSSISGSESMQIPSDASASGSNPSVISSTATSDKSSTLFVRRTQLTGPRQMKRPSRSFKVDSWVQSGSPITESMPEDPEIHQVDATREVGTCDSASWASATTTTARRQVTKKEGQEAARTLLLPVPFFETSAKTGDNVNTMFEVVVREVLRQIGREI</sequence>
<dbReference type="Pfam" id="PF00071">
    <property type="entry name" value="Ras"/>
    <property type="match status" value="1"/>
</dbReference>
<proteinExistence type="predicted"/>
<dbReference type="GO" id="GO:0003924">
    <property type="term" value="F:GTPase activity"/>
    <property type="evidence" value="ECO:0007669"/>
    <property type="project" value="InterPro"/>
</dbReference>
<protein>
    <submittedName>
        <fullName evidence="4">p-loop containing nucleoside triphosphate hydrolase protein</fullName>
    </submittedName>
</protein>
<evidence type="ECO:0000256" key="3">
    <source>
        <dbReference type="SAM" id="MobiDB-lite"/>
    </source>
</evidence>
<dbReference type="PANTHER" id="PTHR24070">
    <property type="entry name" value="RAS, DI-RAS, AND RHEB FAMILY MEMBERS OF SMALL GTPASE SUPERFAMILY"/>
    <property type="match status" value="1"/>
</dbReference>
<organism evidence="4 5">
    <name type="scientific">Pseudomassariella vexata</name>
    <dbReference type="NCBI Taxonomy" id="1141098"/>
    <lineage>
        <taxon>Eukaryota</taxon>
        <taxon>Fungi</taxon>
        <taxon>Dikarya</taxon>
        <taxon>Ascomycota</taxon>
        <taxon>Pezizomycotina</taxon>
        <taxon>Sordariomycetes</taxon>
        <taxon>Xylariomycetidae</taxon>
        <taxon>Amphisphaeriales</taxon>
        <taxon>Pseudomassariaceae</taxon>
        <taxon>Pseudomassariella</taxon>
    </lineage>
</organism>
<dbReference type="InterPro" id="IPR001806">
    <property type="entry name" value="Small_GTPase"/>
</dbReference>
<dbReference type="Proteomes" id="UP000193689">
    <property type="component" value="Unassembled WGS sequence"/>
</dbReference>
<dbReference type="PROSITE" id="PS51419">
    <property type="entry name" value="RAB"/>
    <property type="match status" value="1"/>
</dbReference>
<feature type="compositionally biased region" description="Polar residues" evidence="3">
    <location>
        <begin position="273"/>
        <end position="290"/>
    </location>
</feature>
<dbReference type="InterPro" id="IPR020849">
    <property type="entry name" value="Small_GTPase_Ras-type"/>
</dbReference>
<dbReference type="SUPFAM" id="SSF52540">
    <property type="entry name" value="P-loop containing nucleoside triphosphate hydrolases"/>
    <property type="match status" value="1"/>
</dbReference>
<feature type="compositionally biased region" description="Low complexity" evidence="3">
    <location>
        <begin position="257"/>
        <end position="271"/>
    </location>
</feature>
<dbReference type="EMBL" id="MCFJ01000002">
    <property type="protein sequence ID" value="ORY70173.1"/>
    <property type="molecule type" value="Genomic_DNA"/>
</dbReference>
<evidence type="ECO:0000256" key="1">
    <source>
        <dbReference type="ARBA" id="ARBA00022741"/>
    </source>
</evidence>
<feature type="region of interest" description="Disordered" evidence="3">
    <location>
        <begin position="257"/>
        <end position="290"/>
    </location>
</feature>